<evidence type="ECO:0000313" key="2">
    <source>
        <dbReference type="Proteomes" id="UP000698800"/>
    </source>
</evidence>
<gene>
    <name evidence="1" type="ORF">FGG08_002394</name>
</gene>
<dbReference type="AlphaFoldDB" id="A0A9P8KZ63"/>
<reference evidence="1" key="1">
    <citation type="submission" date="2021-03" db="EMBL/GenBank/DDBJ databases">
        <title>Comparative genomics and phylogenomic investigation of the class Geoglossomycetes provide insights into ecological specialization and systematics.</title>
        <authorList>
            <person name="Melie T."/>
            <person name="Pirro S."/>
            <person name="Miller A.N."/>
            <person name="Quandt A."/>
        </authorList>
    </citation>
    <scope>NUCLEOTIDE SEQUENCE</scope>
    <source>
        <strain evidence="1">GBOQ0MN5Z8</strain>
    </source>
</reference>
<organism evidence="1 2">
    <name type="scientific">Glutinoglossum americanum</name>
    <dbReference type="NCBI Taxonomy" id="1670608"/>
    <lineage>
        <taxon>Eukaryota</taxon>
        <taxon>Fungi</taxon>
        <taxon>Dikarya</taxon>
        <taxon>Ascomycota</taxon>
        <taxon>Pezizomycotina</taxon>
        <taxon>Geoglossomycetes</taxon>
        <taxon>Geoglossales</taxon>
        <taxon>Geoglossaceae</taxon>
        <taxon>Glutinoglossum</taxon>
    </lineage>
</organism>
<dbReference type="OrthoDB" id="4194555at2759"/>
<comment type="caution">
    <text evidence="1">The sequence shown here is derived from an EMBL/GenBank/DDBJ whole genome shotgun (WGS) entry which is preliminary data.</text>
</comment>
<accession>A0A9P8KZ63</accession>
<sequence length="993" mass="111132">MGPGRRDTIGPPHSLGHSVLDGVEFLESMTSDDFDALMSDMEELSDHHISGLREPYESARCSLRNDSASVTMPSVTKPNLRLRGSNFMEHGYISGEMRVAIASLPGGPLGCSIEYAQRENQDVGIQDSEELSRRAEARVCWQDDRQFPVIVQDPKHLLSIGGQGRPWSTIPIVRNRSTVARAADSAHLNPTKARISRGLEEFPRQDPHFQPQNPPSASESRTWFRDIANRFLHGRMSHQHHRFHQHISPANKENIPIGYPQAGSLDMLGQSPEPGWPKGAIPPEVFENIAVFLPRDCLGNMRLVNKEFEFKISRSIFKHVVVPFTSQNFSEQRHRQELSGQGGVEGRTRFTGMHAFRGFGHHILKFGMGFEVDEATLINPPIKSSLEVVTTFWGTYKWPHQNYSRYEDVAGLENFADDPRKMGAAFSTLSRVMELGLSLDNGLGWLNGPDVPPRAAIFKSKPRIFGPSSPLIVALKRGQIESWRALLLAAQIAPADPRHNLVAGGLIAAEAEGGHYIDGVVSRVFDQLYPERATVIEHALPASGPHLFRETTPIMPNSLTMAQKEWLLETDWAQCAFLNSYCLAVIDNHTSFQNLHSFNIARLPSHYLSLLCRADFWSSIGNVSTLALNIIPEWREVTKLQIEDVEASDVLPSKSAGRVFTFLRDWIGPNTSIKTLSFGWVGGGEHAPGIYARNKNVMVAPLLMRADLMLRLMWRHMIGSVSPLLLLPHVENLTLSNCWLSPAALASFTSNMEMYSLKTLRLDSVSLSSGPFKDRPLHLQPIPGRRPSWAEGPFGPHPPGSVAIDNTTRQLARDPPPWPPVPDFYSTADRKWLEAPRPGSWVDVIEDISPGITLAELRHRFGLTDQPPAPRSSRIQRIEFESCGYILLLGYSFDQRVLRCPKPWRHLSEYLFCRKKLLGEVMMSTNDRYLGVITPYLPEQDLQKLQGAWGFEEGWVDDFAAADNAEDGQLPGGTGRFRGVIDVNDKYWDIPLA</sequence>
<protein>
    <recommendedName>
        <fullName evidence="3">F-box domain-containing protein</fullName>
    </recommendedName>
</protein>
<proteinExistence type="predicted"/>
<name>A0A9P8KZ63_9PEZI</name>
<evidence type="ECO:0008006" key="3">
    <source>
        <dbReference type="Google" id="ProtNLM"/>
    </source>
</evidence>
<dbReference type="EMBL" id="JAGHQL010000036">
    <property type="protein sequence ID" value="KAH0543230.1"/>
    <property type="molecule type" value="Genomic_DNA"/>
</dbReference>
<evidence type="ECO:0000313" key="1">
    <source>
        <dbReference type="EMBL" id="KAH0543230.1"/>
    </source>
</evidence>
<keyword evidence="2" id="KW-1185">Reference proteome</keyword>
<dbReference type="Proteomes" id="UP000698800">
    <property type="component" value="Unassembled WGS sequence"/>
</dbReference>